<dbReference type="EMBL" id="JAFFGZ010000008">
    <property type="protein sequence ID" value="KAK4640489.1"/>
    <property type="molecule type" value="Genomic_DNA"/>
</dbReference>
<reference evidence="1 2" key="1">
    <citation type="journal article" date="2023" name="bioRxiv">
        <title>High-quality genome assemblies of four members of thePodospora anserinaspecies complex.</title>
        <authorList>
            <person name="Ament-Velasquez S.L."/>
            <person name="Vogan A.A."/>
            <person name="Wallerman O."/>
            <person name="Hartmann F."/>
            <person name="Gautier V."/>
            <person name="Silar P."/>
            <person name="Giraud T."/>
            <person name="Johannesson H."/>
        </authorList>
    </citation>
    <scope>NUCLEOTIDE SEQUENCE [LARGE SCALE GENOMIC DNA]</scope>
    <source>
        <strain evidence="1 2">CBS 112042</strain>
    </source>
</reference>
<evidence type="ECO:0000313" key="2">
    <source>
        <dbReference type="Proteomes" id="UP001322138"/>
    </source>
</evidence>
<dbReference type="GeneID" id="87900167"/>
<dbReference type="RefSeq" id="XP_062729465.1">
    <property type="nucleotide sequence ID" value="XM_062880685.1"/>
</dbReference>
<protein>
    <submittedName>
        <fullName evidence="1">Uncharacterized protein</fullName>
    </submittedName>
</protein>
<proteinExistence type="predicted"/>
<dbReference type="Proteomes" id="UP001322138">
    <property type="component" value="Unassembled WGS sequence"/>
</dbReference>
<gene>
    <name evidence="1" type="ORF">QC761_602320</name>
</gene>
<keyword evidence="2" id="KW-1185">Reference proteome</keyword>
<comment type="caution">
    <text evidence="1">The sequence shown here is derived from an EMBL/GenBank/DDBJ whole genome shotgun (WGS) entry which is preliminary data.</text>
</comment>
<sequence length="226" mass="24683">MEVYYGINTETGIILSGQPKDYIFKPSPNLSTTSKQSGTTGIKLSRLATLTALSPQIIPLVVYQLALDQNDKTASWDLTAPTYLTFSKMKIPLGCRSCAPPSSAAGRYAMLSPTGPNTASEFPATARQAYIPSYETLVNFGESIILHVMLQFANDIKVQIEPNAVSRASGIGRCVLFWYELLHELVWGCKTRGQTWVSEDVYNRWEGWFQGGSGGGGAPRYRGEGA</sequence>
<name>A0ABR0F9V3_9PEZI</name>
<evidence type="ECO:0000313" key="1">
    <source>
        <dbReference type="EMBL" id="KAK4640489.1"/>
    </source>
</evidence>
<organism evidence="1 2">
    <name type="scientific">Podospora bellae-mahoneyi</name>
    <dbReference type="NCBI Taxonomy" id="2093777"/>
    <lineage>
        <taxon>Eukaryota</taxon>
        <taxon>Fungi</taxon>
        <taxon>Dikarya</taxon>
        <taxon>Ascomycota</taxon>
        <taxon>Pezizomycotina</taxon>
        <taxon>Sordariomycetes</taxon>
        <taxon>Sordariomycetidae</taxon>
        <taxon>Sordariales</taxon>
        <taxon>Podosporaceae</taxon>
        <taxon>Podospora</taxon>
    </lineage>
</organism>
<accession>A0ABR0F9V3</accession>